<evidence type="ECO:0000313" key="2">
    <source>
        <dbReference type="Proteomes" id="UP001054945"/>
    </source>
</evidence>
<dbReference type="AlphaFoldDB" id="A0AAV4QT06"/>
<keyword evidence="2" id="KW-1185">Reference proteome</keyword>
<organism evidence="1 2">
    <name type="scientific">Caerostris extrusa</name>
    <name type="common">Bark spider</name>
    <name type="synonym">Caerostris bankana</name>
    <dbReference type="NCBI Taxonomy" id="172846"/>
    <lineage>
        <taxon>Eukaryota</taxon>
        <taxon>Metazoa</taxon>
        <taxon>Ecdysozoa</taxon>
        <taxon>Arthropoda</taxon>
        <taxon>Chelicerata</taxon>
        <taxon>Arachnida</taxon>
        <taxon>Araneae</taxon>
        <taxon>Araneomorphae</taxon>
        <taxon>Entelegynae</taxon>
        <taxon>Araneoidea</taxon>
        <taxon>Araneidae</taxon>
        <taxon>Caerostris</taxon>
    </lineage>
</organism>
<gene>
    <name evidence="1" type="ORF">CEXT_775451</name>
</gene>
<accession>A0AAV4QT06</accession>
<evidence type="ECO:0000313" key="1">
    <source>
        <dbReference type="EMBL" id="GIY13193.1"/>
    </source>
</evidence>
<comment type="caution">
    <text evidence="1">The sequence shown here is derived from an EMBL/GenBank/DDBJ whole genome shotgun (WGS) entry which is preliminary data.</text>
</comment>
<protein>
    <submittedName>
        <fullName evidence="1">Uncharacterized protein</fullName>
    </submittedName>
</protein>
<dbReference type="Proteomes" id="UP001054945">
    <property type="component" value="Unassembled WGS sequence"/>
</dbReference>
<proteinExistence type="predicted"/>
<reference evidence="1 2" key="1">
    <citation type="submission" date="2021-06" db="EMBL/GenBank/DDBJ databases">
        <title>Caerostris extrusa draft genome.</title>
        <authorList>
            <person name="Kono N."/>
            <person name="Arakawa K."/>
        </authorList>
    </citation>
    <scope>NUCLEOTIDE SEQUENCE [LARGE SCALE GENOMIC DNA]</scope>
</reference>
<name>A0AAV4QT06_CAEEX</name>
<sequence length="108" mass="11765">MRNENDYLNFTNGNLLPSAANIRARSVWLTCIGSSLGLPFAFIKRIILCKNAEGKEAIPSSVGTAEMSAGVSKTINLGNLTVCGANSDRCCWLFIRFECVPQLFVFGE</sequence>
<dbReference type="EMBL" id="BPLR01006903">
    <property type="protein sequence ID" value="GIY13193.1"/>
    <property type="molecule type" value="Genomic_DNA"/>
</dbReference>